<name>A0A250DK45_9BURK</name>
<dbReference type="AlphaFoldDB" id="A0A250DK45"/>
<organism evidence="1 2">
    <name type="scientific">Variovorax boronicumulans</name>
    <dbReference type="NCBI Taxonomy" id="436515"/>
    <lineage>
        <taxon>Bacteria</taxon>
        <taxon>Pseudomonadati</taxon>
        <taxon>Pseudomonadota</taxon>
        <taxon>Betaproteobacteria</taxon>
        <taxon>Burkholderiales</taxon>
        <taxon>Comamonadaceae</taxon>
        <taxon>Variovorax</taxon>
    </lineage>
</organism>
<dbReference type="RefSeq" id="WP_095745202.1">
    <property type="nucleotide sequence ID" value="NZ_CP023284.1"/>
</dbReference>
<proteinExistence type="predicted"/>
<protein>
    <submittedName>
        <fullName evidence="1">Uncharacterized protein</fullName>
    </submittedName>
</protein>
<dbReference type="Proteomes" id="UP000217154">
    <property type="component" value="Chromosome"/>
</dbReference>
<dbReference type="EMBL" id="CP023284">
    <property type="protein sequence ID" value="ATA54632.1"/>
    <property type="molecule type" value="Genomic_DNA"/>
</dbReference>
<dbReference type="KEGG" id="vbo:CKY39_16535"/>
<evidence type="ECO:0000313" key="1">
    <source>
        <dbReference type="EMBL" id="ATA54632.1"/>
    </source>
</evidence>
<reference evidence="1 2" key="1">
    <citation type="submission" date="2017-09" db="EMBL/GenBank/DDBJ databases">
        <title>The diverse metabolic capabilities of V. boronicumulans make it an excellent choice for continued studies on novel biodegradation.</title>
        <authorList>
            <person name="Sun S."/>
        </authorList>
    </citation>
    <scope>NUCLEOTIDE SEQUENCE [LARGE SCALE GENOMIC DNA]</scope>
    <source>
        <strain evidence="1 2">J1</strain>
    </source>
</reference>
<evidence type="ECO:0000313" key="2">
    <source>
        <dbReference type="Proteomes" id="UP000217154"/>
    </source>
</evidence>
<gene>
    <name evidence="1" type="ORF">CKY39_16535</name>
</gene>
<sequence length="127" mass="13089">MGIALLAIADLWSPLQSLATRWMPARRSSHGESGDAAAGLRYVAIRPACTARPAGGSAPASSPSATAAPARPLRVVRVVDRQGTQRGCANRVVISGRMADVCAELDRLAALEAAETGSGAPRPSHLH</sequence>
<accession>A0A250DK45</accession>